<evidence type="ECO:0000256" key="3">
    <source>
        <dbReference type="ARBA" id="ARBA00022801"/>
    </source>
</evidence>
<keyword evidence="4" id="KW-0862">Zinc</keyword>
<dbReference type="InterPro" id="IPR053138">
    <property type="entry name" value="N-alpha-Ac-DABA_deacetylase"/>
</dbReference>
<evidence type="ECO:0000259" key="5">
    <source>
        <dbReference type="Pfam" id="PF24827"/>
    </source>
</evidence>
<evidence type="ECO:0000256" key="1">
    <source>
        <dbReference type="ARBA" id="ARBA00001947"/>
    </source>
</evidence>
<evidence type="ECO:0000256" key="4">
    <source>
        <dbReference type="ARBA" id="ARBA00022833"/>
    </source>
</evidence>
<dbReference type="PANTHER" id="PTHR37326">
    <property type="entry name" value="BLL3975 PROTEIN"/>
    <property type="match status" value="1"/>
</dbReference>
<dbReference type="CDD" id="cd06253">
    <property type="entry name" value="M14_ASTE_ASPA-like"/>
    <property type="match status" value="1"/>
</dbReference>
<dbReference type="SUPFAM" id="SSF53187">
    <property type="entry name" value="Zn-dependent exopeptidases"/>
    <property type="match status" value="1"/>
</dbReference>
<dbReference type="GO" id="GO:0046872">
    <property type="term" value="F:metal ion binding"/>
    <property type="evidence" value="ECO:0007669"/>
    <property type="project" value="UniProtKB-KW"/>
</dbReference>
<reference evidence="6" key="2">
    <citation type="submission" date="2021-04" db="EMBL/GenBank/DDBJ databases">
        <authorList>
            <person name="Gilroy R."/>
        </authorList>
    </citation>
    <scope>NUCLEOTIDE SEQUENCE</scope>
    <source>
        <strain evidence="6">CHK191-13928</strain>
    </source>
</reference>
<dbReference type="Proteomes" id="UP000886721">
    <property type="component" value="Unassembled WGS sequence"/>
</dbReference>
<dbReference type="PANTHER" id="PTHR37326:SF1">
    <property type="entry name" value="BLL3975 PROTEIN"/>
    <property type="match status" value="1"/>
</dbReference>
<feature type="domain" description="Succinylglutamate desuccinylase/Aspartoacylase catalytic" evidence="5">
    <location>
        <begin position="33"/>
        <end position="217"/>
    </location>
</feature>
<reference evidence="6" key="1">
    <citation type="journal article" date="2021" name="PeerJ">
        <title>Extensive microbial diversity within the chicken gut microbiome revealed by metagenomics and culture.</title>
        <authorList>
            <person name="Gilroy R."/>
            <person name="Ravi A."/>
            <person name="Getino M."/>
            <person name="Pursley I."/>
            <person name="Horton D.L."/>
            <person name="Alikhan N.F."/>
            <person name="Baker D."/>
            <person name="Gharbi K."/>
            <person name="Hall N."/>
            <person name="Watson M."/>
            <person name="Adriaenssens E.M."/>
            <person name="Foster-Nyarko E."/>
            <person name="Jarju S."/>
            <person name="Secka A."/>
            <person name="Antonio M."/>
            <person name="Oren A."/>
            <person name="Chaudhuri R.R."/>
            <person name="La Ragione R."/>
            <person name="Hildebrand F."/>
            <person name="Pallen M.J."/>
        </authorList>
    </citation>
    <scope>NUCLEOTIDE SEQUENCE</scope>
    <source>
        <strain evidence="6">CHK191-13928</strain>
    </source>
</reference>
<dbReference type="Pfam" id="PF24827">
    <property type="entry name" value="AstE_AspA_cat"/>
    <property type="match status" value="1"/>
</dbReference>
<name>A0A9D1WX60_9FIRM</name>
<accession>A0A9D1WX60</accession>
<keyword evidence="3" id="KW-0378">Hydrolase</keyword>
<comment type="cofactor">
    <cofactor evidence="1">
        <name>Zn(2+)</name>
        <dbReference type="ChEBI" id="CHEBI:29105"/>
    </cofactor>
</comment>
<gene>
    <name evidence="6" type="ORF">H9735_10145</name>
</gene>
<evidence type="ECO:0000256" key="2">
    <source>
        <dbReference type="ARBA" id="ARBA00022723"/>
    </source>
</evidence>
<dbReference type="EMBL" id="DXEM01000031">
    <property type="protein sequence ID" value="HIX68461.1"/>
    <property type="molecule type" value="Genomic_DNA"/>
</dbReference>
<dbReference type="InterPro" id="IPR055438">
    <property type="entry name" value="AstE_AspA_cat"/>
</dbReference>
<dbReference type="Gene3D" id="3.40.630.10">
    <property type="entry name" value="Zn peptidases"/>
    <property type="match status" value="1"/>
</dbReference>
<keyword evidence="2" id="KW-0479">Metal-binding</keyword>
<evidence type="ECO:0000313" key="6">
    <source>
        <dbReference type="EMBL" id="HIX68461.1"/>
    </source>
</evidence>
<sequence>MRKETIYSFSSYLRNEFSIEGYWFGKEGDAAEPAACIIGSMRGNEYQQLYICSLLVKRLKELEADGAIIGDNQILVVPCINNFSMNVGRKYWVSDNSDINRQFPGNKDGDTTSRLAAHLFEKIQGFRYGIHFPSFYRKGDFIPHVRMPSTGKESASLTNLFGLPYVVTSKQRNYDRSTLTYNLQMQGTDAFSVYSGATGTLDETLAKQAVSSVLRFLTRMGILKYNCHNGYIASIIEEEDMVPVKADAAGFFRRFIGVNTEVCRGQLLGEILDPYEGNILAEVRSQADGITFFAANQPTILENATAFQIIKKLHE</sequence>
<proteinExistence type="predicted"/>
<protein>
    <submittedName>
        <fullName evidence="6">Succinylglutamate desuccinylase/aspartoacylase family protein</fullName>
    </submittedName>
</protein>
<dbReference type="AlphaFoldDB" id="A0A9D1WX60"/>
<organism evidence="6 7">
    <name type="scientific">Candidatus Anaerostipes excrementavium</name>
    <dbReference type="NCBI Taxonomy" id="2838463"/>
    <lineage>
        <taxon>Bacteria</taxon>
        <taxon>Bacillati</taxon>
        <taxon>Bacillota</taxon>
        <taxon>Clostridia</taxon>
        <taxon>Lachnospirales</taxon>
        <taxon>Lachnospiraceae</taxon>
        <taxon>Anaerostipes</taxon>
    </lineage>
</organism>
<dbReference type="GO" id="GO:0016788">
    <property type="term" value="F:hydrolase activity, acting on ester bonds"/>
    <property type="evidence" value="ECO:0007669"/>
    <property type="project" value="InterPro"/>
</dbReference>
<evidence type="ECO:0000313" key="7">
    <source>
        <dbReference type="Proteomes" id="UP000886721"/>
    </source>
</evidence>
<comment type="caution">
    <text evidence="6">The sequence shown here is derived from an EMBL/GenBank/DDBJ whole genome shotgun (WGS) entry which is preliminary data.</text>
</comment>